<dbReference type="Gene3D" id="3.90.25.10">
    <property type="entry name" value="UDP-galactose 4-epimerase, domain 1"/>
    <property type="match status" value="1"/>
</dbReference>
<dbReference type="InterPro" id="IPR036291">
    <property type="entry name" value="NAD(P)-bd_dom_sf"/>
</dbReference>
<comment type="similarity">
    <text evidence="1">Belongs to the NAD(P)-dependent epimerase/dehydratase family.</text>
</comment>
<dbReference type="Pfam" id="PF01370">
    <property type="entry name" value="Epimerase"/>
    <property type="match status" value="1"/>
</dbReference>
<feature type="domain" description="NAD-dependent epimerase/dehydratase" evidence="2">
    <location>
        <begin position="9"/>
        <end position="225"/>
    </location>
</feature>
<gene>
    <name evidence="3" type="ORF">X798_01178</name>
</gene>
<dbReference type="SUPFAM" id="SSF51735">
    <property type="entry name" value="NAD(P)-binding Rossmann-fold domains"/>
    <property type="match status" value="2"/>
</dbReference>
<evidence type="ECO:0000256" key="1">
    <source>
        <dbReference type="ARBA" id="ARBA00007637"/>
    </source>
</evidence>
<dbReference type="EMBL" id="KZ269979">
    <property type="protein sequence ID" value="OZC11997.1"/>
    <property type="molecule type" value="Genomic_DNA"/>
</dbReference>
<dbReference type="InterPro" id="IPR001509">
    <property type="entry name" value="Epimerase_deHydtase"/>
</dbReference>
<reference evidence="3 4" key="1">
    <citation type="submission" date="2015-12" db="EMBL/GenBank/DDBJ databases">
        <title>Draft genome of the nematode, Onchocerca flexuosa.</title>
        <authorList>
            <person name="Mitreva M."/>
        </authorList>
    </citation>
    <scope>NUCLEOTIDE SEQUENCE [LARGE SCALE GENOMIC DNA]</scope>
    <source>
        <strain evidence="3">Red Deer</strain>
    </source>
</reference>
<keyword evidence="4" id="KW-1185">Reference proteome</keyword>
<evidence type="ECO:0000313" key="3">
    <source>
        <dbReference type="EMBL" id="OZC11997.1"/>
    </source>
</evidence>
<accession>A0A238C3H0</accession>
<proteinExistence type="inferred from homology"/>
<evidence type="ECO:0000259" key="2">
    <source>
        <dbReference type="Pfam" id="PF01370"/>
    </source>
</evidence>
<dbReference type="Gene3D" id="3.40.50.720">
    <property type="entry name" value="NAD(P)-binding Rossmann-like Domain"/>
    <property type="match status" value="3"/>
</dbReference>
<dbReference type="Proteomes" id="UP000242913">
    <property type="component" value="Unassembled WGS sequence"/>
</dbReference>
<dbReference type="OrthoDB" id="16464at2759"/>
<name>A0A238C3H0_9BILA</name>
<organism evidence="3 4">
    <name type="scientific">Onchocerca flexuosa</name>
    <dbReference type="NCBI Taxonomy" id="387005"/>
    <lineage>
        <taxon>Eukaryota</taxon>
        <taxon>Metazoa</taxon>
        <taxon>Ecdysozoa</taxon>
        <taxon>Nematoda</taxon>
        <taxon>Chromadorea</taxon>
        <taxon>Rhabditida</taxon>
        <taxon>Spirurina</taxon>
        <taxon>Spiruromorpha</taxon>
        <taxon>Filarioidea</taxon>
        <taxon>Onchocercidae</taxon>
        <taxon>Onchocerca</taxon>
    </lineage>
</organism>
<protein>
    <recommendedName>
        <fullName evidence="2">NAD-dependent epimerase/dehydratase domain-containing protein</fullName>
    </recommendedName>
</protein>
<evidence type="ECO:0000313" key="4">
    <source>
        <dbReference type="Proteomes" id="UP000242913"/>
    </source>
</evidence>
<dbReference type="PANTHER" id="PTHR43000">
    <property type="entry name" value="DTDP-D-GLUCOSE 4,6-DEHYDRATASE-RELATED"/>
    <property type="match status" value="1"/>
</dbReference>
<sequence length="625" mass="70798">MSVYTPRNVLVTGGCGFIGSNFVNYIFQVWPQTNIVNIDKLILNSDAHYVNEEIDTVIHFAADCTSTRCYDDPVESIENNVIAFIQFLECIRSYKKVERFIHISTDEVYGDSNLVANEKGKEEDALLLPGNPYAATKAACESYIHFCCESFAMPIIILRINNIYGPNQWDVKVVPRFIKLAKNMENFTVQGSGTQLRSWLYVDDAAEGIRKAVEIGIIYEIYNIGTYFEMNVIDLAHIIQAEVDRQLGRSPTSMKFVGVLDRPYNDLRYLLDYSKINLNIGWSPKVTFEEGISRVVASALMPLKKSEKMRVVIYGGEGWIGQQCCKKLLERKIFFVLANCRIGKNSDKEVHFPQDCLVSHVFDELNGICCTHVLCCTGRTHGGKFKTVEYLEGGLMQTFENIRDNLYSAMALAKICQILGLHFTYVGTGYLFAYDQEHPIGGKSFTDDDLPTFFGNSYSIVKGVTDRMIKQYQGGIKECLNARITLPLNFCLDEERNLLSKILEYKQIFDIPVSITILDDCIPALIDLMEKRVGGSLNLVNPQPISFSQILELYKKIVCSDLRHYEILDAKNDKYHELCATKGNCALDTSKLEQLCPEIPNSFESLRKGFMKMRDISCDSNLVPN</sequence>
<dbReference type="AlphaFoldDB" id="A0A238C3H0"/>